<feature type="region of interest" description="Disordered" evidence="1">
    <location>
        <begin position="503"/>
        <end position="546"/>
    </location>
</feature>
<feature type="region of interest" description="Disordered" evidence="1">
    <location>
        <begin position="329"/>
        <end position="348"/>
    </location>
</feature>
<organism evidence="2 3">
    <name type="scientific">Malus baccata</name>
    <name type="common">Siberian crab apple</name>
    <name type="synonym">Pyrus baccata</name>
    <dbReference type="NCBI Taxonomy" id="106549"/>
    <lineage>
        <taxon>Eukaryota</taxon>
        <taxon>Viridiplantae</taxon>
        <taxon>Streptophyta</taxon>
        <taxon>Embryophyta</taxon>
        <taxon>Tracheophyta</taxon>
        <taxon>Spermatophyta</taxon>
        <taxon>Magnoliopsida</taxon>
        <taxon>eudicotyledons</taxon>
        <taxon>Gunneridae</taxon>
        <taxon>Pentapetalae</taxon>
        <taxon>rosids</taxon>
        <taxon>fabids</taxon>
        <taxon>Rosales</taxon>
        <taxon>Rosaceae</taxon>
        <taxon>Amygdaloideae</taxon>
        <taxon>Maleae</taxon>
        <taxon>Malus</taxon>
    </lineage>
</organism>
<evidence type="ECO:0008006" key="4">
    <source>
        <dbReference type="Google" id="ProtNLM"/>
    </source>
</evidence>
<dbReference type="InterPro" id="IPR012340">
    <property type="entry name" value="NA-bd_OB-fold"/>
</dbReference>
<dbReference type="CDD" id="cd04481">
    <property type="entry name" value="RPA1_DBD_B_like"/>
    <property type="match status" value="1"/>
</dbReference>
<dbReference type="EMBL" id="VIEB01000070">
    <property type="protein sequence ID" value="TQE08518.1"/>
    <property type="molecule type" value="Genomic_DNA"/>
</dbReference>
<dbReference type="SUPFAM" id="SSF50249">
    <property type="entry name" value="Nucleic acid-binding proteins"/>
    <property type="match status" value="2"/>
</dbReference>
<dbReference type="PANTHER" id="PTHR47165:SF4">
    <property type="entry name" value="OS03G0429900 PROTEIN"/>
    <property type="match status" value="1"/>
</dbReference>
<dbReference type="PANTHER" id="PTHR47165">
    <property type="entry name" value="OS03G0429900 PROTEIN"/>
    <property type="match status" value="1"/>
</dbReference>
<reference evidence="2 3" key="1">
    <citation type="journal article" date="2019" name="G3 (Bethesda)">
        <title>Sequencing of a Wild Apple (Malus baccata) Genome Unravels the Differences Between Cultivated and Wild Apple Species Regarding Disease Resistance and Cold Tolerance.</title>
        <authorList>
            <person name="Chen X."/>
        </authorList>
    </citation>
    <scope>NUCLEOTIDE SEQUENCE [LARGE SCALE GENOMIC DNA]</scope>
    <source>
        <strain evidence="3">cv. Shandingzi</strain>
        <tissue evidence="2">Leaves</tissue>
    </source>
</reference>
<name>A0A540NBV6_MALBA</name>
<evidence type="ECO:0000256" key="1">
    <source>
        <dbReference type="SAM" id="MobiDB-lite"/>
    </source>
</evidence>
<dbReference type="AlphaFoldDB" id="A0A540NBV6"/>
<gene>
    <name evidence="2" type="ORF">C1H46_005824</name>
</gene>
<sequence length="546" mass="61177">MALQPIEEITVQNIRVEKKGEQVTVTLWAETATSFQDDALQSLSSPLFIVLTSLKVKKYKGKPVLGSTGSTVCIFNPDIPQLSEYKQQFEHLKTPIEILQTSAKKYGKVAVIADSEQKTIEQLLLLDPALNKNTSFVCQATIVDYDLTKGWWYKSCPYCHKSVKNTYGTFQCFEHGSLEKMPEPWFKMNFIVDDATNQFNFLVIRRTAEKLLGISCHSLVIEEGYDDSSVLPPHLQKLVGSTKKFQVRFGNQNNEFGNTDFVVHGIIEEEALVQPKLSSIVPRTPATNTGKQVIDAATPIPITTLESQIRQIKSVATNKGVKRTLFVENETSKAHSKHDEGSQPLSTNSTRISAEISNLVVPKVEPADKTPISTLRSRSQAKKIKDRFKVSLILEYANEETNAIIIGKSVEELFGITCEELVINKSFCDQKELPQQRLRVKGQIKLFQLRLGKVKNDTSRNDLLIQTVFKDQAQIRPSNNNKDDEAISNLGKKHMVHEMLPSTLPLSLKKSLPSSPTESSSSSKKRQREPVKKSLFTSTPTKNLKG</sequence>
<proteinExistence type="predicted"/>
<feature type="compositionally biased region" description="Low complexity" evidence="1">
    <location>
        <begin position="503"/>
        <end position="522"/>
    </location>
</feature>
<comment type="caution">
    <text evidence="2">The sequence shown here is derived from an EMBL/GenBank/DDBJ whole genome shotgun (WGS) entry which is preliminary data.</text>
</comment>
<keyword evidence="3" id="KW-1185">Reference proteome</keyword>
<dbReference type="Proteomes" id="UP000315295">
    <property type="component" value="Unassembled WGS sequence"/>
</dbReference>
<feature type="compositionally biased region" description="Basic and acidic residues" evidence="1">
    <location>
        <begin position="330"/>
        <end position="341"/>
    </location>
</feature>
<feature type="compositionally biased region" description="Polar residues" evidence="1">
    <location>
        <begin position="535"/>
        <end position="546"/>
    </location>
</feature>
<evidence type="ECO:0000313" key="3">
    <source>
        <dbReference type="Proteomes" id="UP000315295"/>
    </source>
</evidence>
<dbReference type="Gene3D" id="2.40.50.140">
    <property type="entry name" value="Nucleic acid-binding proteins"/>
    <property type="match status" value="2"/>
</dbReference>
<accession>A0A540NBV6</accession>
<evidence type="ECO:0000313" key="2">
    <source>
        <dbReference type="EMBL" id="TQE08518.1"/>
    </source>
</evidence>
<protein>
    <recommendedName>
        <fullName evidence="4">Replication factor A C-terminal domain-containing protein</fullName>
    </recommendedName>
</protein>